<dbReference type="Proteomes" id="UP000830835">
    <property type="component" value="Unassembled WGS sequence"/>
</dbReference>
<dbReference type="GO" id="GO:0016491">
    <property type="term" value="F:oxidoreductase activity"/>
    <property type="evidence" value="ECO:0007669"/>
    <property type="project" value="UniProtKB-KW"/>
</dbReference>
<evidence type="ECO:0000256" key="8">
    <source>
        <dbReference type="ARBA" id="ARBA00022723"/>
    </source>
</evidence>
<protein>
    <recommendedName>
        <fullName evidence="4">succinate dehydrogenase</fullName>
        <ecNumber evidence="4">1.3.5.1</ecNumber>
    </recommendedName>
</protein>
<feature type="domain" description="4Fe-4S ferredoxin-type" evidence="15">
    <location>
        <begin position="147"/>
        <end position="220"/>
    </location>
</feature>
<evidence type="ECO:0000256" key="9">
    <source>
        <dbReference type="ARBA" id="ARBA00023002"/>
    </source>
</evidence>
<keyword evidence="10" id="KW-0408">Iron</keyword>
<dbReference type="Gene3D" id="3.10.20.30">
    <property type="match status" value="1"/>
</dbReference>
<evidence type="ECO:0000256" key="6">
    <source>
        <dbReference type="ARBA" id="ARBA00022532"/>
    </source>
</evidence>
<evidence type="ECO:0000256" key="11">
    <source>
        <dbReference type="ARBA" id="ARBA00023014"/>
    </source>
</evidence>
<gene>
    <name evidence="16" type="ORF">JX360_10920</name>
</gene>
<dbReference type="EC" id="1.3.5.1" evidence="4"/>
<reference evidence="16" key="1">
    <citation type="submission" date="2021-02" db="EMBL/GenBank/DDBJ databases">
        <title>The CRISPR/cas machinery reduction and long-range gene transfer in the hot spring cyanobacterium Synechococcus.</title>
        <authorList>
            <person name="Dvorak P."/>
            <person name="Jahodarova E."/>
            <person name="Hasler P."/>
            <person name="Poulickova A."/>
        </authorList>
    </citation>
    <scope>NUCLEOTIDE SEQUENCE</scope>
    <source>
        <strain evidence="16">Rupite</strain>
    </source>
</reference>
<keyword evidence="6" id="KW-0816">Tricarboxylic acid cycle</keyword>
<comment type="caution">
    <text evidence="16">The sequence shown here is derived from an EMBL/GenBank/DDBJ whole genome shotgun (WGS) entry which is preliminary data.</text>
</comment>
<dbReference type="NCBIfam" id="NF004616">
    <property type="entry name" value="PRK05950.1"/>
    <property type="match status" value="1"/>
</dbReference>
<evidence type="ECO:0000256" key="7">
    <source>
        <dbReference type="ARBA" id="ARBA00022714"/>
    </source>
</evidence>
<evidence type="ECO:0000256" key="4">
    <source>
        <dbReference type="ARBA" id="ARBA00012792"/>
    </source>
</evidence>
<sequence length="328" mass="36790">MQVEFQIFRQLPPGPPRLQSFWLETSPSATILDCLNQIKWEQDGSLAFRKNCRNTICGSCAMRINGRAALACQQHVEEELQPNRPHPTRITIGPMGNLPVLRDLVVDMQPFWNDLSRVDPFVSTAGRRIPEREFLQSPAERDHLNAASGCILCGACYSDCNAKEVNPEFVGPHALAKANRLVQDSRDSRREERLQAQDNLSGVWGCTRCWNCNTVCPMGVAPLDQITELKQGILARYPNEKPVSEVSRPIRHRKTLVQLVRSGGWVDERRFGLQVVANQGRDPKGLLSLAPLGLRMLGKGKFPFRFKASSGTATVRRLIDVVRQEGLE</sequence>
<comment type="cofactor">
    <cofactor evidence="1">
        <name>[3Fe-4S] cluster</name>
        <dbReference type="ChEBI" id="CHEBI:21137"/>
    </cofactor>
</comment>
<feature type="domain" description="Succinate dehydogenase/fumarate reductase N-terminal" evidence="14">
    <location>
        <begin position="5"/>
        <end position="112"/>
    </location>
</feature>
<dbReference type="Gene3D" id="1.10.1060.10">
    <property type="entry name" value="Alpha-helical ferredoxin"/>
    <property type="match status" value="1"/>
</dbReference>
<evidence type="ECO:0000256" key="1">
    <source>
        <dbReference type="ARBA" id="ARBA00001927"/>
    </source>
</evidence>
<evidence type="ECO:0000256" key="10">
    <source>
        <dbReference type="ARBA" id="ARBA00023004"/>
    </source>
</evidence>
<evidence type="ECO:0000256" key="13">
    <source>
        <dbReference type="ARBA" id="ARBA00034078"/>
    </source>
</evidence>
<dbReference type="RefSeq" id="WP_244350735.1">
    <property type="nucleotide sequence ID" value="NZ_JAFIRA010000027.1"/>
</dbReference>
<comment type="cofactor">
    <cofactor evidence="13">
        <name>[2Fe-2S] cluster</name>
        <dbReference type="ChEBI" id="CHEBI:190135"/>
    </cofactor>
</comment>
<evidence type="ECO:0000256" key="2">
    <source>
        <dbReference type="ARBA" id="ARBA00001966"/>
    </source>
</evidence>
<dbReference type="InterPro" id="IPR004489">
    <property type="entry name" value="Succ_DH/fum_Rdtase_Fe-S"/>
</dbReference>
<keyword evidence="12" id="KW-0003">3Fe-4S</keyword>
<comment type="cofactor">
    <cofactor evidence="2">
        <name>[4Fe-4S] cluster</name>
        <dbReference type="ChEBI" id="CHEBI:49883"/>
    </cofactor>
</comment>
<dbReference type="InterPro" id="IPR036010">
    <property type="entry name" value="2Fe-2S_ferredoxin-like_sf"/>
</dbReference>
<comment type="similarity">
    <text evidence="3">Belongs to the succinate dehydrogenase/fumarate reductase iron-sulfur protein family.</text>
</comment>
<dbReference type="InterPro" id="IPR017896">
    <property type="entry name" value="4Fe4S_Fe-S-bd"/>
</dbReference>
<keyword evidence="8" id="KW-0479">Metal-binding</keyword>
<name>A0ABT0CC91_THEVL</name>
<proteinExistence type="inferred from homology"/>
<dbReference type="NCBIfam" id="TIGR00384">
    <property type="entry name" value="dhsB"/>
    <property type="match status" value="1"/>
</dbReference>
<evidence type="ECO:0000256" key="3">
    <source>
        <dbReference type="ARBA" id="ARBA00009433"/>
    </source>
</evidence>
<evidence type="ECO:0000259" key="15">
    <source>
        <dbReference type="Pfam" id="PF13183"/>
    </source>
</evidence>
<dbReference type="InterPro" id="IPR025192">
    <property type="entry name" value="Succ_DH/fum_Rdtase_N"/>
</dbReference>
<keyword evidence="5" id="KW-0004">4Fe-4S</keyword>
<dbReference type="PANTHER" id="PTHR11921">
    <property type="entry name" value="SUCCINATE DEHYDROGENASE IRON-SULFUR PROTEIN"/>
    <property type="match status" value="1"/>
</dbReference>
<evidence type="ECO:0000313" key="16">
    <source>
        <dbReference type="EMBL" id="MCJ2543413.1"/>
    </source>
</evidence>
<dbReference type="InterPro" id="IPR017900">
    <property type="entry name" value="4Fe4S_Fe_S_CS"/>
</dbReference>
<evidence type="ECO:0000313" key="17">
    <source>
        <dbReference type="Proteomes" id="UP000830835"/>
    </source>
</evidence>
<dbReference type="PANTHER" id="PTHR11921:SF29">
    <property type="entry name" value="SUCCINATE DEHYDROGENASE [UBIQUINONE] IRON-SULFUR SUBUNIT, MITOCHONDRIAL"/>
    <property type="match status" value="1"/>
</dbReference>
<evidence type="ECO:0000259" key="14">
    <source>
        <dbReference type="Pfam" id="PF13085"/>
    </source>
</evidence>
<dbReference type="Pfam" id="PF13085">
    <property type="entry name" value="Fer2_3"/>
    <property type="match status" value="1"/>
</dbReference>
<dbReference type="InterPro" id="IPR009051">
    <property type="entry name" value="Helical_ferredxn"/>
</dbReference>
<keyword evidence="9 16" id="KW-0560">Oxidoreductase</keyword>
<accession>A0ABT0CC91</accession>
<keyword evidence="17" id="KW-1185">Reference proteome</keyword>
<dbReference type="NCBIfam" id="NF009227">
    <property type="entry name" value="PRK12577.1"/>
    <property type="match status" value="1"/>
</dbReference>
<keyword evidence="7" id="KW-0001">2Fe-2S</keyword>
<dbReference type="EMBL" id="JAFIRA010000027">
    <property type="protein sequence ID" value="MCJ2543413.1"/>
    <property type="molecule type" value="Genomic_DNA"/>
</dbReference>
<dbReference type="SUPFAM" id="SSF46548">
    <property type="entry name" value="alpha-helical ferredoxin"/>
    <property type="match status" value="1"/>
</dbReference>
<dbReference type="InterPro" id="IPR050573">
    <property type="entry name" value="SDH/FRD_Iron-Sulfur"/>
</dbReference>
<evidence type="ECO:0000256" key="12">
    <source>
        <dbReference type="ARBA" id="ARBA00023291"/>
    </source>
</evidence>
<dbReference type="InterPro" id="IPR012675">
    <property type="entry name" value="Beta-grasp_dom_sf"/>
</dbReference>
<dbReference type="Pfam" id="PF13183">
    <property type="entry name" value="Fer4_8"/>
    <property type="match status" value="1"/>
</dbReference>
<organism evidence="16 17">
    <name type="scientific">Thermostichus vulcanus str. 'Rupite'</name>
    <dbReference type="NCBI Taxonomy" id="2813851"/>
    <lineage>
        <taxon>Bacteria</taxon>
        <taxon>Bacillati</taxon>
        <taxon>Cyanobacteriota</taxon>
        <taxon>Cyanophyceae</taxon>
        <taxon>Thermostichales</taxon>
        <taxon>Thermostichaceae</taxon>
        <taxon>Thermostichus</taxon>
    </lineage>
</organism>
<dbReference type="PROSITE" id="PS00198">
    <property type="entry name" value="4FE4S_FER_1"/>
    <property type="match status" value="1"/>
</dbReference>
<evidence type="ECO:0000256" key="5">
    <source>
        <dbReference type="ARBA" id="ARBA00022485"/>
    </source>
</evidence>
<keyword evidence="11" id="KW-0411">Iron-sulfur</keyword>
<dbReference type="SUPFAM" id="SSF54292">
    <property type="entry name" value="2Fe-2S ferredoxin-like"/>
    <property type="match status" value="1"/>
</dbReference>